<dbReference type="PANTHER" id="PTHR35218:SF9">
    <property type="entry name" value="ENDONUCLEASE_EXONUCLEASE_PHOSPHATASE DOMAIN-CONTAINING PROTEIN"/>
    <property type="match status" value="1"/>
</dbReference>
<dbReference type="Proteomes" id="UP001472677">
    <property type="component" value="Unassembled WGS sequence"/>
</dbReference>
<dbReference type="PANTHER" id="PTHR35218">
    <property type="entry name" value="RNASE H DOMAIN-CONTAINING PROTEIN"/>
    <property type="match status" value="1"/>
</dbReference>
<evidence type="ECO:0000313" key="1">
    <source>
        <dbReference type="EMBL" id="KAK8594012.1"/>
    </source>
</evidence>
<organism evidence="1 2">
    <name type="scientific">Hibiscus sabdariffa</name>
    <name type="common">roselle</name>
    <dbReference type="NCBI Taxonomy" id="183260"/>
    <lineage>
        <taxon>Eukaryota</taxon>
        <taxon>Viridiplantae</taxon>
        <taxon>Streptophyta</taxon>
        <taxon>Embryophyta</taxon>
        <taxon>Tracheophyta</taxon>
        <taxon>Spermatophyta</taxon>
        <taxon>Magnoliopsida</taxon>
        <taxon>eudicotyledons</taxon>
        <taxon>Gunneridae</taxon>
        <taxon>Pentapetalae</taxon>
        <taxon>rosids</taxon>
        <taxon>malvids</taxon>
        <taxon>Malvales</taxon>
        <taxon>Malvaceae</taxon>
        <taxon>Malvoideae</taxon>
        <taxon>Hibiscus</taxon>
    </lineage>
</organism>
<dbReference type="Gene3D" id="3.60.10.10">
    <property type="entry name" value="Endonuclease/exonuclease/phosphatase"/>
    <property type="match status" value="1"/>
</dbReference>
<accession>A0ABR2G5R3</accession>
<dbReference type="InterPro" id="IPR036691">
    <property type="entry name" value="Endo/exonu/phosph_ase_sf"/>
</dbReference>
<sequence length="313" mass="36499">MLVHVKLYFVLWICRPKGLLLSDLTILGHFKVVGISSVLGRKQFYDTIMSTMAWNVRGLGNKEMIRAIRNATLRFKPSLIFLSETKKKKRYWEKINMKLKMRESFYVDPIGIAGGLALWWTEDVNLSILKVGKYFTDAKISIEGEEQWFVTFIYGPPYGDGKEEFWSSLSSLRELPIKGGTFTWSNLRSEDEAMLDRVIVSLEWSTDFPNAIGVLDMALASNLAPIFLLLKGLNKKYKRDFKFEEKWLLEEDCLVNVQESWRPMNVNSSNLVFGKKLSRTRSRLKQWSKLKFKKNRKREDELKDKIKLCRGNI</sequence>
<name>A0ABR2G5R3_9ROSI</name>
<keyword evidence="2" id="KW-1185">Reference proteome</keyword>
<dbReference type="SUPFAM" id="SSF56219">
    <property type="entry name" value="DNase I-like"/>
    <property type="match status" value="1"/>
</dbReference>
<reference evidence="1 2" key="1">
    <citation type="journal article" date="2024" name="G3 (Bethesda)">
        <title>Genome assembly of Hibiscus sabdariffa L. provides insights into metabolisms of medicinal natural products.</title>
        <authorList>
            <person name="Kim T."/>
        </authorList>
    </citation>
    <scope>NUCLEOTIDE SEQUENCE [LARGE SCALE GENOMIC DNA]</scope>
    <source>
        <strain evidence="1">TK-2024</strain>
        <tissue evidence="1">Old leaves</tissue>
    </source>
</reference>
<evidence type="ECO:0000313" key="2">
    <source>
        <dbReference type="Proteomes" id="UP001472677"/>
    </source>
</evidence>
<protein>
    <submittedName>
        <fullName evidence="1">Uncharacterized protein</fullName>
    </submittedName>
</protein>
<dbReference type="EMBL" id="JBBPBM010000003">
    <property type="protein sequence ID" value="KAK8594012.1"/>
    <property type="molecule type" value="Genomic_DNA"/>
</dbReference>
<comment type="caution">
    <text evidence="1">The sequence shown here is derived from an EMBL/GenBank/DDBJ whole genome shotgun (WGS) entry which is preliminary data.</text>
</comment>
<gene>
    <name evidence="1" type="ORF">V6N12_046083</name>
</gene>
<proteinExistence type="predicted"/>